<evidence type="ECO:0000313" key="2">
    <source>
        <dbReference type="Proteomes" id="UP000824041"/>
    </source>
</evidence>
<name>A0A9D2DS23_9FIRM</name>
<reference evidence="1" key="1">
    <citation type="journal article" date="2021" name="PeerJ">
        <title>Extensive microbial diversity within the chicken gut microbiome revealed by metagenomics and culture.</title>
        <authorList>
            <person name="Gilroy R."/>
            <person name="Ravi A."/>
            <person name="Getino M."/>
            <person name="Pursley I."/>
            <person name="Horton D.L."/>
            <person name="Alikhan N.F."/>
            <person name="Baker D."/>
            <person name="Gharbi K."/>
            <person name="Hall N."/>
            <person name="Watson M."/>
            <person name="Adriaenssens E.M."/>
            <person name="Foster-Nyarko E."/>
            <person name="Jarju S."/>
            <person name="Secka A."/>
            <person name="Antonio M."/>
            <person name="Oren A."/>
            <person name="Chaudhuri R.R."/>
            <person name="La Ragione R."/>
            <person name="Hildebrand F."/>
            <person name="Pallen M.J."/>
        </authorList>
    </citation>
    <scope>NUCLEOTIDE SEQUENCE</scope>
    <source>
        <strain evidence="1">14324</strain>
    </source>
</reference>
<dbReference type="EMBL" id="DXBU01000071">
    <property type="protein sequence ID" value="HIZ22177.1"/>
    <property type="molecule type" value="Genomic_DNA"/>
</dbReference>
<protein>
    <submittedName>
        <fullName evidence="1">Uncharacterized protein</fullName>
    </submittedName>
</protein>
<sequence length="74" mass="8850">MNRQRRKKMEQAFNKISEAMDILDEVKAEEYESLENLPDNFRNGDRGEEMQTYIEMIEETSNYLDDARSVLEQI</sequence>
<organism evidence="1 2">
    <name type="scientific">Candidatus Blautia faecigallinarum</name>
    <dbReference type="NCBI Taxonomy" id="2838488"/>
    <lineage>
        <taxon>Bacteria</taxon>
        <taxon>Bacillati</taxon>
        <taxon>Bacillota</taxon>
        <taxon>Clostridia</taxon>
        <taxon>Lachnospirales</taxon>
        <taxon>Lachnospiraceae</taxon>
        <taxon>Blautia</taxon>
    </lineage>
</organism>
<evidence type="ECO:0000313" key="1">
    <source>
        <dbReference type="EMBL" id="HIZ22177.1"/>
    </source>
</evidence>
<dbReference type="Proteomes" id="UP000824041">
    <property type="component" value="Unassembled WGS sequence"/>
</dbReference>
<reference evidence="1" key="2">
    <citation type="submission" date="2021-04" db="EMBL/GenBank/DDBJ databases">
        <authorList>
            <person name="Gilroy R."/>
        </authorList>
    </citation>
    <scope>NUCLEOTIDE SEQUENCE</scope>
    <source>
        <strain evidence="1">14324</strain>
    </source>
</reference>
<proteinExistence type="predicted"/>
<accession>A0A9D2DS23</accession>
<gene>
    <name evidence="1" type="ORF">IAA21_05190</name>
</gene>
<comment type="caution">
    <text evidence="1">The sequence shown here is derived from an EMBL/GenBank/DDBJ whole genome shotgun (WGS) entry which is preliminary data.</text>
</comment>
<dbReference type="AlphaFoldDB" id="A0A9D2DS23"/>